<dbReference type="InterPro" id="IPR007263">
    <property type="entry name" value="DCC1-like"/>
</dbReference>
<dbReference type="Proteomes" id="UP000032544">
    <property type="component" value="Unassembled WGS sequence"/>
</dbReference>
<evidence type="ECO:0000313" key="1">
    <source>
        <dbReference type="EMBL" id="KJF42771.1"/>
    </source>
</evidence>
<gene>
    <name evidence="1" type="ORF">LH29_19820</name>
</gene>
<protein>
    <recommendedName>
        <fullName evidence="3">Thiol-disulfide oxidoreductase</fullName>
    </recommendedName>
</protein>
<evidence type="ECO:0000313" key="2">
    <source>
        <dbReference type="Proteomes" id="UP000032544"/>
    </source>
</evidence>
<dbReference type="PANTHER" id="PTHR33639:SF2">
    <property type="entry name" value="DUF393 DOMAIN-CONTAINING PROTEIN"/>
    <property type="match status" value="1"/>
</dbReference>
<comment type="caution">
    <text evidence="1">The sequence shown here is derived from an EMBL/GenBank/DDBJ whole genome shotgun (WGS) entry which is preliminary data.</text>
</comment>
<dbReference type="AlphaFoldDB" id="A0A0D8J8E9"/>
<organism evidence="1 2">
    <name type="scientific">Draconibacterium sediminis</name>
    <dbReference type="NCBI Taxonomy" id="1544798"/>
    <lineage>
        <taxon>Bacteria</taxon>
        <taxon>Pseudomonadati</taxon>
        <taxon>Bacteroidota</taxon>
        <taxon>Bacteroidia</taxon>
        <taxon>Marinilabiliales</taxon>
        <taxon>Prolixibacteraceae</taxon>
        <taxon>Draconibacterium</taxon>
    </lineage>
</organism>
<dbReference type="PANTHER" id="PTHR33639">
    <property type="entry name" value="THIOL-DISULFIDE OXIDOREDUCTASE DCC"/>
    <property type="match status" value="1"/>
</dbReference>
<dbReference type="OrthoDB" id="9785438at2"/>
<reference evidence="1 2" key="1">
    <citation type="submission" date="2014-09" db="EMBL/GenBank/DDBJ databases">
        <title>Draft Genome Sequence of Draconibacterium sp. JN14CK-3.</title>
        <authorList>
            <person name="Dong C."/>
            <person name="Lai Q."/>
            <person name="Shao Z."/>
        </authorList>
    </citation>
    <scope>NUCLEOTIDE SEQUENCE [LARGE SCALE GENOMIC DNA]</scope>
    <source>
        <strain evidence="1 2">JN14CK-3</strain>
    </source>
</reference>
<accession>A0A0D8J8E9</accession>
<dbReference type="EMBL" id="JRHC01000005">
    <property type="protein sequence ID" value="KJF42771.1"/>
    <property type="molecule type" value="Genomic_DNA"/>
</dbReference>
<name>A0A0D8J8E9_9BACT</name>
<sequence>MKQDQKIILFDGICKLCNSAVDFIIEKAQENDFKLLALQSEEGQQILKEFDLPLEINAVVLIQNDKIFSESDAVLEICKHLKAPWNWLTAFKLLPKSWRDSLYRFVANNRYKWFGKRTSCRTF</sequence>
<keyword evidence="2" id="KW-1185">Reference proteome</keyword>
<dbReference type="InterPro" id="IPR052927">
    <property type="entry name" value="DCC_oxidoreductase"/>
</dbReference>
<dbReference type="RefSeq" id="WP_045032728.1">
    <property type="nucleotide sequence ID" value="NZ_JRHC01000005.1"/>
</dbReference>
<dbReference type="GO" id="GO:0015035">
    <property type="term" value="F:protein-disulfide reductase activity"/>
    <property type="evidence" value="ECO:0007669"/>
    <property type="project" value="InterPro"/>
</dbReference>
<evidence type="ECO:0008006" key="3">
    <source>
        <dbReference type="Google" id="ProtNLM"/>
    </source>
</evidence>
<proteinExistence type="predicted"/>
<dbReference type="Pfam" id="PF04134">
    <property type="entry name" value="DCC1-like"/>
    <property type="match status" value="1"/>
</dbReference>